<proteinExistence type="predicted"/>
<accession>A0A1Y1QQT1</accession>
<organism evidence="2 3">
    <name type="scientific">Thiothrix lacustris</name>
    <dbReference type="NCBI Taxonomy" id="525917"/>
    <lineage>
        <taxon>Bacteria</taxon>
        <taxon>Pseudomonadati</taxon>
        <taxon>Pseudomonadota</taxon>
        <taxon>Gammaproteobacteria</taxon>
        <taxon>Thiotrichales</taxon>
        <taxon>Thiotrichaceae</taxon>
        <taxon>Thiothrix</taxon>
    </lineage>
</organism>
<protein>
    <submittedName>
        <fullName evidence="2">Uncharacterized protein</fullName>
    </submittedName>
</protein>
<reference evidence="2 3" key="1">
    <citation type="submission" date="2017-01" db="EMBL/GenBank/DDBJ databases">
        <title>Novel large sulfur bacteria in the metagenomes of groundwater-fed chemosynthetic microbial mats in the Lake Huron basin.</title>
        <authorList>
            <person name="Sharrar A.M."/>
            <person name="Flood B.E."/>
            <person name="Bailey J.V."/>
            <person name="Jones D.S."/>
            <person name="Biddanda B."/>
            <person name="Ruberg S.A."/>
            <person name="Marcus D.N."/>
            <person name="Dick G.J."/>
        </authorList>
    </citation>
    <scope>NUCLEOTIDE SEQUENCE [LARGE SCALE GENOMIC DNA]</scope>
    <source>
        <strain evidence="2">A8</strain>
    </source>
</reference>
<dbReference type="Proteomes" id="UP000192491">
    <property type="component" value="Unassembled WGS sequence"/>
</dbReference>
<dbReference type="EMBL" id="MTEJ01000093">
    <property type="protein sequence ID" value="OQX11209.1"/>
    <property type="molecule type" value="Genomic_DNA"/>
</dbReference>
<evidence type="ECO:0000313" key="2">
    <source>
        <dbReference type="EMBL" id="OQX11209.1"/>
    </source>
</evidence>
<gene>
    <name evidence="2" type="ORF">BWK73_18240</name>
</gene>
<dbReference type="AlphaFoldDB" id="A0A1Y1QQT1"/>
<comment type="caution">
    <text evidence="2">The sequence shown here is derived from an EMBL/GenBank/DDBJ whole genome shotgun (WGS) entry which is preliminary data.</text>
</comment>
<evidence type="ECO:0000313" key="3">
    <source>
        <dbReference type="Proteomes" id="UP000192491"/>
    </source>
</evidence>
<sequence length="78" mass="8791">MQRKGILWAQSLLLALLLNAGAVAAAETAAEITTMLTWWDEVGSEWEQAEAFIEFAGNDQEYYLAANTMEQEHDEQQQ</sequence>
<feature type="chain" id="PRO_5013118681" evidence="1">
    <location>
        <begin position="26"/>
        <end position="78"/>
    </location>
</feature>
<evidence type="ECO:0000256" key="1">
    <source>
        <dbReference type="SAM" id="SignalP"/>
    </source>
</evidence>
<feature type="signal peptide" evidence="1">
    <location>
        <begin position="1"/>
        <end position="25"/>
    </location>
</feature>
<name>A0A1Y1QQT1_9GAMM</name>
<keyword evidence="1" id="KW-0732">Signal</keyword>